<dbReference type="AlphaFoldDB" id="G0N0G0"/>
<sequence>MAQEPTHLPLGLPDSQIIQKIRETSLVSLQEILKFSLISERCKGLVTTAGLKGDSINVSIGRRITITISIRENSSELQFHYYREPDMYWGVGAYGRKKKLTAPLSVIVNEYIPNVSDTTRSNQMKNTSTMQYWLNHLQDIFNYPKIDVIWFYENSFEFDIDDIKEVFGTATQVWISNTGCYAFNQMILQNIIPVEKLSIKPANFQNSEIPGRILMQNFDYLDIDIGIPRMSKNNIYFLRKGSNPQPEYLGIDCTNVYEDDNEVIMEGISHKVIPADHRRKFKPAENKMPQVAEGGIDFFRNDGVKATILFRDLPFPDVEMLVWFDHCVMGSVF</sequence>
<keyword evidence="2" id="KW-1185">Reference proteome</keyword>
<dbReference type="PANTHER" id="PTHR22899:SF0">
    <property type="entry name" value="F-BOX ASSOCIATED DOMAIN-CONTAINING PROTEIN-RELATED"/>
    <property type="match status" value="1"/>
</dbReference>
<reference evidence="2" key="1">
    <citation type="submission" date="2011-07" db="EMBL/GenBank/DDBJ databases">
        <authorList>
            <consortium name="Caenorhabditis brenneri Sequencing and Analysis Consortium"/>
            <person name="Wilson R.K."/>
        </authorList>
    </citation>
    <scope>NUCLEOTIDE SEQUENCE [LARGE SCALE GENOMIC DNA]</scope>
    <source>
        <strain evidence="2">PB2801</strain>
    </source>
</reference>
<dbReference type="InterPro" id="IPR053222">
    <property type="entry name" value="Zygotic_Embryogenesis-Asso"/>
</dbReference>
<evidence type="ECO:0008006" key="3">
    <source>
        <dbReference type="Google" id="ProtNLM"/>
    </source>
</evidence>
<name>G0N0G0_CAEBE</name>
<dbReference type="PANTHER" id="PTHR22899">
    <property type="entry name" value="CYCLIN-RELATED F-BOX FAMILY"/>
    <property type="match status" value="1"/>
</dbReference>
<dbReference type="Proteomes" id="UP000008068">
    <property type="component" value="Unassembled WGS sequence"/>
</dbReference>
<organism evidence="2">
    <name type="scientific">Caenorhabditis brenneri</name>
    <name type="common">Nematode worm</name>
    <dbReference type="NCBI Taxonomy" id="135651"/>
    <lineage>
        <taxon>Eukaryota</taxon>
        <taxon>Metazoa</taxon>
        <taxon>Ecdysozoa</taxon>
        <taxon>Nematoda</taxon>
        <taxon>Chromadorea</taxon>
        <taxon>Rhabditida</taxon>
        <taxon>Rhabditina</taxon>
        <taxon>Rhabditomorpha</taxon>
        <taxon>Rhabditoidea</taxon>
        <taxon>Rhabditidae</taxon>
        <taxon>Peloderinae</taxon>
        <taxon>Caenorhabditis</taxon>
    </lineage>
</organism>
<evidence type="ECO:0000313" key="2">
    <source>
        <dbReference type="Proteomes" id="UP000008068"/>
    </source>
</evidence>
<protein>
    <recommendedName>
        <fullName evidence="3">F-box domain-containing protein</fullName>
    </recommendedName>
</protein>
<proteinExistence type="predicted"/>
<dbReference type="FunCoup" id="G0N0G0">
    <property type="interactions" value="1532"/>
</dbReference>
<evidence type="ECO:0000313" key="1">
    <source>
        <dbReference type="EMBL" id="EGT48968.1"/>
    </source>
</evidence>
<accession>G0N0G0</accession>
<gene>
    <name evidence="1" type="ORF">CAEBREN_16428</name>
</gene>
<dbReference type="InParanoid" id="G0N0G0"/>
<dbReference type="EMBL" id="GL379824">
    <property type="protein sequence ID" value="EGT48968.1"/>
    <property type="molecule type" value="Genomic_DNA"/>
</dbReference>
<dbReference type="HOGENOM" id="CLU_028840_1_3_1"/>